<reference evidence="1" key="1">
    <citation type="submission" date="2017-10" db="EMBL/GenBank/DDBJ databases">
        <authorList>
            <person name="Armitage A.D."/>
            <person name="Barbara D.J."/>
            <person name="Woodhall J.W."/>
            <person name="Sreenivasaprasad S."/>
            <person name="Lane C.R."/>
            <person name="Clarkson J.P."/>
            <person name="Harrison R.J."/>
        </authorList>
    </citation>
    <scope>NUCLEOTIDE SEQUENCE</scope>
    <source>
        <strain evidence="1">FERA 1164</strain>
    </source>
</reference>
<dbReference type="EMBL" id="PDXB01000065">
    <property type="protein sequence ID" value="RYN16976.1"/>
    <property type="molecule type" value="Genomic_DNA"/>
</dbReference>
<comment type="caution">
    <text evidence="1">The sequence shown here is derived from an EMBL/GenBank/DDBJ whole genome shotgun (WGS) entry which is preliminary data.</text>
</comment>
<proteinExistence type="predicted"/>
<accession>A0AB37VZF1</accession>
<gene>
    <name evidence="1" type="ORF">AA0115_g12080</name>
</gene>
<dbReference type="Proteomes" id="UP000292340">
    <property type="component" value="Unassembled WGS sequence"/>
</dbReference>
<reference evidence="1" key="2">
    <citation type="journal article" date="2019" name="bioRxiv">
        <title>Genomics, evolutionary history and diagnostics of the Alternaria alternata species group including apple and Asian pear pathotypes.</title>
        <authorList>
            <person name="Armitage A.D."/>
            <person name="Cockerton H.M."/>
            <person name="Sreenivasaprasad S."/>
            <person name="Woodhall J.W."/>
            <person name="Lane C.R."/>
            <person name="Harrison R.J."/>
            <person name="Clarkson J.P."/>
        </authorList>
    </citation>
    <scope>NUCLEOTIDE SEQUENCE</scope>
    <source>
        <strain evidence="1">FERA 1164</strain>
    </source>
</reference>
<sequence>MEWSMQASFYNSLAEGCAIQAIAVTMLPSNPQSLPATLFIHYNEVVVPI</sequence>
<protein>
    <submittedName>
        <fullName evidence="1">Uncharacterized protein</fullName>
    </submittedName>
</protein>
<dbReference type="AlphaFoldDB" id="A0AB37VZF1"/>
<name>A0AB37VZF1_9PLEO</name>
<evidence type="ECO:0000313" key="2">
    <source>
        <dbReference type="Proteomes" id="UP000292340"/>
    </source>
</evidence>
<evidence type="ECO:0000313" key="1">
    <source>
        <dbReference type="EMBL" id="RYN16976.1"/>
    </source>
</evidence>
<organism evidence="1 2">
    <name type="scientific">Alternaria tenuissima</name>
    <dbReference type="NCBI Taxonomy" id="119927"/>
    <lineage>
        <taxon>Eukaryota</taxon>
        <taxon>Fungi</taxon>
        <taxon>Dikarya</taxon>
        <taxon>Ascomycota</taxon>
        <taxon>Pezizomycotina</taxon>
        <taxon>Dothideomycetes</taxon>
        <taxon>Pleosporomycetidae</taxon>
        <taxon>Pleosporales</taxon>
        <taxon>Pleosporineae</taxon>
        <taxon>Pleosporaceae</taxon>
        <taxon>Alternaria</taxon>
        <taxon>Alternaria sect. Alternaria</taxon>
        <taxon>Alternaria alternata complex</taxon>
    </lineage>
</organism>